<feature type="region of interest" description="Disordered" evidence="1">
    <location>
        <begin position="508"/>
        <end position="534"/>
    </location>
</feature>
<accession>A0A060TB03</accession>
<dbReference type="InterPro" id="IPR045153">
    <property type="entry name" value="Est1/Ebs1-like"/>
</dbReference>
<dbReference type="InterPro" id="IPR019458">
    <property type="entry name" value="Est1-like_N"/>
</dbReference>
<protein>
    <submittedName>
        <fullName evidence="4">ARAD1B11660p</fullName>
    </submittedName>
</protein>
<dbReference type="InterPro" id="IPR011990">
    <property type="entry name" value="TPR-like_helical_dom_sf"/>
</dbReference>
<feature type="domain" description="Telomerase activating protein Est1-like N-terminal" evidence="3">
    <location>
        <begin position="56"/>
        <end position="165"/>
    </location>
</feature>
<gene>
    <name evidence="4" type="ORF">GNLVRS02_ARAD1B11660g</name>
</gene>
<proteinExistence type="predicted"/>
<dbReference type="Gene3D" id="1.25.40.10">
    <property type="entry name" value="Tetratricopeptide repeat domain"/>
    <property type="match status" value="1"/>
</dbReference>
<dbReference type="GO" id="GO:0070034">
    <property type="term" value="F:telomerase RNA binding"/>
    <property type="evidence" value="ECO:0007669"/>
    <property type="project" value="TreeGrafter"/>
</dbReference>
<dbReference type="SUPFAM" id="SSF48452">
    <property type="entry name" value="TPR-like"/>
    <property type="match status" value="1"/>
</dbReference>
<sequence>MEDFAAVWSSLLSQDDSATEEQAAATDKRVVSLLTAAGAAYSSKIFEDFYGSSAELEAKLWSDVFGPALTAYRGRLKSGQPAGADGDRLIKVLKVLSRFYREYIKRTIELEGATDFIRPLIPVLKMDLAEDSIKNAPSAVADRLTDSIKRSLCKLGDFARYKATVTEEGAPKDYSYARIYYRCAISISPGEGTAYNQMGSIEASAGNLFDAMMWFLRSQCVEKPFGYDNVSKIAKRVFKSDVSALAKTIAGGKDGSKEVAKILHAYSGFYLYQIEFGRKKGSVQVDSKAAVLAKVIDTIEGTTLIDIALMGVLLTFLTDRFSGSEFRGDPASSEVLGVTVAIFGIVMDAAMRYWNAQDTDSLSRILPCLRVYFDWFSKYVAHDVAWEQVGSHYRSLLEKMYLLVDGLRKRFGFKFDALTAVKMLSGKRALLALEEEKKCLGLLPFEGALNDTPSGLDAKQLMEQSLICFQGQCLLFSALELARLGWTDLEFDESSNIFKLKGFHLSGQPQKEDEEDEEDEEEEEIVFKPRTIAI</sequence>
<dbReference type="Pfam" id="PF10374">
    <property type="entry name" value="EST1"/>
    <property type="match status" value="1"/>
</dbReference>
<dbReference type="PANTHER" id="PTHR15696">
    <property type="entry name" value="SMG-7 SUPPRESSOR WITH MORPHOLOGICAL EFFECT ON GENITALIA PROTEIN 7"/>
    <property type="match status" value="1"/>
</dbReference>
<dbReference type="Pfam" id="PF10373">
    <property type="entry name" value="EST1_DNA_bind"/>
    <property type="match status" value="1"/>
</dbReference>
<reference evidence="4" key="2">
    <citation type="submission" date="2014-06" db="EMBL/GenBank/DDBJ databases">
        <title>The complete genome of Blastobotrys (Arxula) adeninivorans LS3 - a yeast of biotechnological interest.</title>
        <authorList>
            <person name="Kunze G."/>
            <person name="Gaillardin C."/>
            <person name="Czernicka M."/>
            <person name="Durrens P."/>
            <person name="Martin T."/>
            <person name="Boer E."/>
            <person name="Gabaldon T."/>
            <person name="Cruz J."/>
            <person name="Talla E."/>
            <person name="Marck C."/>
            <person name="Goffeau A."/>
            <person name="Barbe V."/>
            <person name="Baret P."/>
            <person name="Baronian K."/>
            <person name="Beier S."/>
            <person name="Bleykasten C."/>
            <person name="Bode R."/>
            <person name="Casaregola S."/>
            <person name="Despons L."/>
            <person name="Fairhead C."/>
            <person name="Giersberg M."/>
            <person name="Gierski P."/>
            <person name="Hahnel U."/>
            <person name="Hartmann A."/>
            <person name="Jankowska D."/>
            <person name="Jubin C."/>
            <person name="Jung P."/>
            <person name="Lafontaine I."/>
            <person name="Leh-Louis V."/>
            <person name="Lemaire M."/>
            <person name="Marcet-Houben M."/>
            <person name="Mascher M."/>
            <person name="Morel G."/>
            <person name="Richard G.-F."/>
            <person name="Riechen J."/>
            <person name="Sacerdot C."/>
            <person name="Sarkar A."/>
            <person name="Savel G."/>
            <person name="Schacherer J."/>
            <person name="Sherman D."/>
            <person name="Straub M.-L."/>
            <person name="Stein N."/>
            <person name="Thierry A."/>
            <person name="Trautwein-Schult A."/>
            <person name="Westhof E."/>
            <person name="Worch S."/>
            <person name="Dujon B."/>
            <person name="Souciet J.-L."/>
            <person name="Wincker P."/>
            <person name="Scholz U."/>
            <person name="Neuveglise N."/>
        </authorList>
    </citation>
    <scope>NUCLEOTIDE SEQUENCE</scope>
    <source>
        <strain evidence="4">LS3</strain>
    </source>
</reference>
<evidence type="ECO:0000259" key="2">
    <source>
        <dbReference type="Pfam" id="PF10373"/>
    </source>
</evidence>
<organism evidence="4">
    <name type="scientific">Blastobotrys adeninivorans</name>
    <name type="common">Yeast</name>
    <name type="synonym">Arxula adeninivorans</name>
    <dbReference type="NCBI Taxonomy" id="409370"/>
    <lineage>
        <taxon>Eukaryota</taxon>
        <taxon>Fungi</taxon>
        <taxon>Dikarya</taxon>
        <taxon>Ascomycota</taxon>
        <taxon>Saccharomycotina</taxon>
        <taxon>Dipodascomycetes</taxon>
        <taxon>Dipodascales</taxon>
        <taxon>Trichomonascaceae</taxon>
        <taxon>Blastobotrys</taxon>
    </lineage>
</organism>
<feature type="compositionally biased region" description="Acidic residues" evidence="1">
    <location>
        <begin position="512"/>
        <end position="524"/>
    </location>
</feature>
<dbReference type="GO" id="GO:0000184">
    <property type="term" value="P:nuclear-transcribed mRNA catabolic process, nonsense-mediated decay"/>
    <property type="evidence" value="ECO:0007669"/>
    <property type="project" value="TreeGrafter"/>
</dbReference>
<dbReference type="GO" id="GO:0042162">
    <property type="term" value="F:telomeric DNA binding"/>
    <property type="evidence" value="ECO:0007669"/>
    <property type="project" value="TreeGrafter"/>
</dbReference>
<evidence type="ECO:0000313" key="4">
    <source>
        <dbReference type="EMBL" id="CDP36381.1"/>
    </source>
</evidence>
<feature type="domain" description="DNA/RNA-binding" evidence="2">
    <location>
        <begin position="177"/>
        <end position="225"/>
    </location>
</feature>
<name>A0A060TB03_BLAAD</name>
<dbReference type="GO" id="GO:0005697">
    <property type="term" value="C:telomerase holoenzyme complex"/>
    <property type="evidence" value="ECO:0007669"/>
    <property type="project" value="TreeGrafter"/>
</dbReference>
<reference evidence="4" key="1">
    <citation type="submission" date="2014-02" db="EMBL/GenBank/DDBJ databases">
        <authorList>
            <person name="Genoscope - CEA"/>
        </authorList>
    </citation>
    <scope>NUCLEOTIDE SEQUENCE</scope>
    <source>
        <strain evidence="4">LS3</strain>
    </source>
</reference>
<evidence type="ECO:0000259" key="3">
    <source>
        <dbReference type="Pfam" id="PF10374"/>
    </source>
</evidence>
<dbReference type="AlphaFoldDB" id="A0A060TB03"/>
<dbReference type="EMBL" id="HG937692">
    <property type="protein sequence ID" value="CDP36381.1"/>
    <property type="molecule type" value="Genomic_DNA"/>
</dbReference>
<dbReference type="PANTHER" id="PTHR15696:SF0">
    <property type="entry name" value="TELOMERASE-BINDING PROTEIN EST1A"/>
    <property type="match status" value="1"/>
</dbReference>
<evidence type="ECO:0000256" key="1">
    <source>
        <dbReference type="SAM" id="MobiDB-lite"/>
    </source>
</evidence>
<dbReference type="InterPro" id="IPR018834">
    <property type="entry name" value="DNA/RNA-bd_Est1-type"/>
</dbReference>